<feature type="transmembrane region" description="Helical" evidence="1">
    <location>
        <begin position="240"/>
        <end position="259"/>
    </location>
</feature>
<keyword evidence="1" id="KW-1133">Transmembrane helix</keyword>
<keyword evidence="1" id="KW-0812">Transmembrane</keyword>
<sequence>MKSSKLLTPAQTILRVPQHHKLSKSTRLYVSMPEELRLSPKKEPLVNTYTVANKVYTALAVLLFIMPDRTATARLASKWGGVAGYALAAGACRMLKSATRAGRLASDTYKRLNIGLMGFCLTFWAMPAEAGFLAEPASMKLLTFILSAAKAFGFVLALTGWQYGVDKEGEQFFKPGELLRDLVSGCASTLKGLRVKNAKKALTYRNCLIIVLLGLFSSLFEGIFDVRYAEAFKRSAFDISIQWSAISRLFLISTMIYSLKDAAERDRLTGSTFIQMNVLVGSWALAVGFAQGLRGYWIEMFAFSLPFFIRAYRSTLEKKEKASASA</sequence>
<organism evidence="2">
    <name type="scientific">Amphora coffeiformis</name>
    <dbReference type="NCBI Taxonomy" id="265554"/>
    <lineage>
        <taxon>Eukaryota</taxon>
        <taxon>Sar</taxon>
        <taxon>Stramenopiles</taxon>
        <taxon>Ochrophyta</taxon>
        <taxon>Bacillariophyta</taxon>
        <taxon>Bacillariophyceae</taxon>
        <taxon>Bacillariophycidae</taxon>
        <taxon>Thalassiophysales</taxon>
        <taxon>Catenulaceae</taxon>
        <taxon>Amphora</taxon>
    </lineage>
</organism>
<feature type="transmembrane region" description="Helical" evidence="1">
    <location>
        <begin position="140"/>
        <end position="161"/>
    </location>
</feature>
<dbReference type="EMBL" id="HBIM01017967">
    <property type="protein sequence ID" value="CAE0416806.1"/>
    <property type="molecule type" value="Transcribed_RNA"/>
</dbReference>
<gene>
    <name evidence="2" type="ORF">ACOF00016_LOCUS13813</name>
</gene>
<protein>
    <submittedName>
        <fullName evidence="2">Uncharacterized protein</fullName>
    </submittedName>
</protein>
<evidence type="ECO:0000256" key="1">
    <source>
        <dbReference type="SAM" id="Phobius"/>
    </source>
</evidence>
<evidence type="ECO:0000313" key="2">
    <source>
        <dbReference type="EMBL" id="CAE0416806.1"/>
    </source>
</evidence>
<accession>A0A7S3LB26</accession>
<keyword evidence="1" id="KW-0472">Membrane</keyword>
<reference evidence="2" key="1">
    <citation type="submission" date="2021-01" db="EMBL/GenBank/DDBJ databases">
        <authorList>
            <person name="Corre E."/>
            <person name="Pelletier E."/>
            <person name="Niang G."/>
            <person name="Scheremetjew M."/>
            <person name="Finn R."/>
            <person name="Kale V."/>
            <person name="Holt S."/>
            <person name="Cochrane G."/>
            <person name="Meng A."/>
            <person name="Brown T."/>
            <person name="Cohen L."/>
        </authorList>
    </citation>
    <scope>NUCLEOTIDE SEQUENCE</scope>
    <source>
        <strain evidence="2">CCMP127</strain>
    </source>
</reference>
<proteinExistence type="predicted"/>
<feature type="transmembrane region" description="Helical" evidence="1">
    <location>
        <begin position="116"/>
        <end position="134"/>
    </location>
</feature>
<feature type="transmembrane region" description="Helical" evidence="1">
    <location>
        <begin position="271"/>
        <end position="290"/>
    </location>
</feature>
<dbReference type="AlphaFoldDB" id="A0A7S3LB26"/>
<name>A0A7S3LB26_9STRA</name>
<feature type="transmembrane region" description="Helical" evidence="1">
    <location>
        <begin position="202"/>
        <end position="220"/>
    </location>
</feature>